<gene>
    <name evidence="2" type="ORF">KI659_14965</name>
</gene>
<keyword evidence="3" id="KW-1185">Reference proteome</keyword>
<dbReference type="Proteomes" id="UP001319104">
    <property type="component" value="Unassembled WGS sequence"/>
</dbReference>
<reference evidence="2 3" key="1">
    <citation type="submission" date="2021-05" db="EMBL/GenBank/DDBJ databases">
        <authorList>
            <person name="Zhang Z.D."/>
            <person name="Osman G."/>
        </authorList>
    </citation>
    <scope>NUCLEOTIDE SEQUENCE [LARGE SCALE GENOMIC DNA]</scope>
    <source>
        <strain evidence="2 3">KCTC 32217</strain>
    </source>
</reference>
<keyword evidence="1" id="KW-1133">Transmembrane helix</keyword>
<evidence type="ECO:0000313" key="3">
    <source>
        <dbReference type="Proteomes" id="UP001319104"/>
    </source>
</evidence>
<dbReference type="RefSeq" id="WP_213946177.1">
    <property type="nucleotide sequence ID" value="NZ_JAHBGI010000030.1"/>
</dbReference>
<comment type="caution">
    <text evidence="2">The sequence shown here is derived from an EMBL/GenBank/DDBJ whole genome shotgun (WGS) entry which is preliminary data.</text>
</comment>
<keyword evidence="1" id="KW-0472">Membrane</keyword>
<feature type="transmembrane region" description="Helical" evidence="1">
    <location>
        <begin position="7"/>
        <end position="26"/>
    </location>
</feature>
<evidence type="ECO:0000313" key="2">
    <source>
        <dbReference type="EMBL" id="MBS9525318.1"/>
    </source>
</evidence>
<proteinExistence type="predicted"/>
<organism evidence="2 3">
    <name type="scientific">Litoribacter ruber</name>
    <dbReference type="NCBI Taxonomy" id="702568"/>
    <lineage>
        <taxon>Bacteria</taxon>
        <taxon>Pseudomonadati</taxon>
        <taxon>Bacteroidota</taxon>
        <taxon>Cytophagia</taxon>
        <taxon>Cytophagales</taxon>
        <taxon>Cyclobacteriaceae</taxon>
        <taxon>Litoribacter</taxon>
    </lineage>
</organism>
<protein>
    <submittedName>
        <fullName evidence="2">Uncharacterized protein</fullName>
    </submittedName>
</protein>
<dbReference type="AlphaFoldDB" id="A0AAP2CIE3"/>
<name>A0AAP2CIE3_9BACT</name>
<dbReference type="EMBL" id="JAHCMY010000010">
    <property type="protein sequence ID" value="MBS9525318.1"/>
    <property type="molecule type" value="Genomic_DNA"/>
</dbReference>
<accession>A0AAP2CIE3</accession>
<keyword evidence="1" id="KW-0812">Transmembrane</keyword>
<sequence>MTFNFKRFLISIIVISIIVPVIWYGYVGYWQLKTKRLYVKANSEYEVMYGYHTKINKIDQTLIGRSREDGRKLVHYYSKLNELKFVKRDTIVYNGDTLYKDPISVPVPINYVGVKTRIYVSSDEKFKEVVKGYVFNVECWGYFVAYIPSINIHETEPSEEQYIDFMKYVDQLPKSNSNRFGSLSPYGFYCN</sequence>
<evidence type="ECO:0000256" key="1">
    <source>
        <dbReference type="SAM" id="Phobius"/>
    </source>
</evidence>